<sequence length="300" mass="32844">MTTKNILITGSTGNQGSAVVNALLMLSNSQVPYHLYTLTRNPSSAPARRLTAKPNVTVIQGDSTNPQAIFSQLPPDIHGLFLVTLPNATEKEQAIPLIDIAIEKGVRHIVFTSADRGGPERSETDATIIPHFGTKMGIEKSLKEACSRSHKSTEWTILRPTSFMDNISPSFIGKTLGTMLKQMGDTKLSLISVSDIGKAAALAFDQPARYSGRALTLTGDWLTFDEMDLVFKEETGAGLPTTFEVVANGLQWGISDLNVSMRYFREGGYAYEMDGGLARELGLKDFRTWLREDSKFPLLI</sequence>
<evidence type="ECO:0000313" key="4">
    <source>
        <dbReference type="EMBL" id="KAG9233656.1"/>
    </source>
</evidence>
<evidence type="ECO:0000259" key="3">
    <source>
        <dbReference type="Pfam" id="PF05368"/>
    </source>
</evidence>
<organism evidence="4 5">
    <name type="scientific">Amylocarpus encephaloides</name>
    <dbReference type="NCBI Taxonomy" id="45428"/>
    <lineage>
        <taxon>Eukaryota</taxon>
        <taxon>Fungi</taxon>
        <taxon>Dikarya</taxon>
        <taxon>Ascomycota</taxon>
        <taxon>Pezizomycotina</taxon>
        <taxon>Leotiomycetes</taxon>
        <taxon>Helotiales</taxon>
        <taxon>Helotiales incertae sedis</taxon>
        <taxon>Amylocarpus</taxon>
    </lineage>
</organism>
<dbReference type="Gene3D" id="3.90.25.10">
    <property type="entry name" value="UDP-galactose 4-epimerase, domain 1"/>
    <property type="match status" value="1"/>
</dbReference>
<dbReference type="PANTHER" id="PTHR42748">
    <property type="entry name" value="NITROGEN METABOLITE REPRESSION PROTEIN NMRA FAMILY MEMBER"/>
    <property type="match status" value="1"/>
</dbReference>
<evidence type="ECO:0000256" key="1">
    <source>
        <dbReference type="ARBA" id="ARBA00006328"/>
    </source>
</evidence>
<feature type="domain" description="NmrA-like" evidence="3">
    <location>
        <begin position="3"/>
        <end position="239"/>
    </location>
</feature>
<name>A0A9P8C636_9HELO</name>
<accession>A0A9P8C636</accession>
<reference evidence="4" key="1">
    <citation type="journal article" date="2021" name="IMA Fungus">
        <title>Genomic characterization of three marine fungi, including Emericellopsis atlantica sp. nov. with signatures of a generalist lifestyle and marine biomass degradation.</title>
        <authorList>
            <person name="Hagestad O.C."/>
            <person name="Hou L."/>
            <person name="Andersen J.H."/>
            <person name="Hansen E.H."/>
            <person name="Altermark B."/>
            <person name="Li C."/>
            <person name="Kuhnert E."/>
            <person name="Cox R.J."/>
            <person name="Crous P.W."/>
            <person name="Spatafora J.W."/>
            <person name="Lail K."/>
            <person name="Amirebrahimi M."/>
            <person name="Lipzen A."/>
            <person name="Pangilinan J."/>
            <person name="Andreopoulos W."/>
            <person name="Hayes R.D."/>
            <person name="Ng V."/>
            <person name="Grigoriev I.V."/>
            <person name="Jackson S.A."/>
            <person name="Sutton T.D.S."/>
            <person name="Dobson A.D.W."/>
            <person name="Rama T."/>
        </authorList>
    </citation>
    <scope>NUCLEOTIDE SEQUENCE</scope>
    <source>
        <strain evidence="4">TRa018bII</strain>
    </source>
</reference>
<keyword evidence="2" id="KW-0521">NADP</keyword>
<dbReference type="Proteomes" id="UP000824998">
    <property type="component" value="Unassembled WGS sequence"/>
</dbReference>
<dbReference type="PANTHER" id="PTHR42748:SF7">
    <property type="entry name" value="NMRA LIKE REDOX SENSOR 1-RELATED"/>
    <property type="match status" value="1"/>
</dbReference>
<proteinExistence type="inferred from homology"/>
<evidence type="ECO:0000313" key="5">
    <source>
        <dbReference type="Proteomes" id="UP000824998"/>
    </source>
</evidence>
<dbReference type="EMBL" id="MU251491">
    <property type="protein sequence ID" value="KAG9233656.1"/>
    <property type="molecule type" value="Genomic_DNA"/>
</dbReference>
<dbReference type="InterPro" id="IPR008030">
    <property type="entry name" value="NmrA-like"/>
</dbReference>
<dbReference type="GO" id="GO:0005634">
    <property type="term" value="C:nucleus"/>
    <property type="evidence" value="ECO:0007669"/>
    <property type="project" value="TreeGrafter"/>
</dbReference>
<dbReference type="SUPFAM" id="SSF51735">
    <property type="entry name" value="NAD(P)-binding Rossmann-fold domains"/>
    <property type="match status" value="1"/>
</dbReference>
<keyword evidence="5" id="KW-1185">Reference proteome</keyword>
<dbReference type="InterPro" id="IPR036291">
    <property type="entry name" value="NAD(P)-bd_dom_sf"/>
</dbReference>
<dbReference type="AlphaFoldDB" id="A0A9P8C636"/>
<dbReference type="Pfam" id="PF05368">
    <property type="entry name" value="NmrA"/>
    <property type="match status" value="1"/>
</dbReference>
<dbReference type="OrthoDB" id="9997102at2759"/>
<evidence type="ECO:0000256" key="2">
    <source>
        <dbReference type="ARBA" id="ARBA00022857"/>
    </source>
</evidence>
<protein>
    <submittedName>
        <fullName evidence="4">NmrA-like family domain-containing protein 1</fullName>
    </submittedName>
</protein>
<dbReference type="InterPro" id="IPR051164">
    <property type="entry name" value="NmrA-like_oxidored"/>
</dbReference>
<gene>
    <name evidence="4" type="ORF">BJ875DRAFT_37689</name>
</gene>
<dbReference type="Gene3D" id="3.40.50.720">
    <property type="entry name" value="NAD(P)-binding Rossmann-like Domain"/>
    <property type="match status" value="1"/>
</dbReference>
<comment type="similarity">
    <text evidence="1">Belongs to the NmrA-type oxidoreductase family.</text>
</comment>
<comment type="caution">
    <text evidence="4">The sequence shown here is derived from an EMBL/GenBank/DDBJ whole genome shotgun (WGS) entry which is preliminary data.</text>
</comment>